<dbReference type="InterPro" id="IPR049427">
    <property type="entry name" value="Acyl-ACP_TE_C"/>
</dbReference>
<dbReference type="PANTHER" id="PTHR31727">
    <property type="entry name" value="OLEOYL-ACYL CARRIER PROTEIN THIOESTERASE 1, CHLOROPLASTIC"/>
    <property type="match status" value="1"/>
</dbReference>
<evidence type="ECO:0000256" key="6">
    <source>
        <dbReference type="ARBA" id="ARBA00023098"/>
    </source>
</evidence>
<dbReference type="EMBL" id="WMJY01000021">
    <property type="protein sequence ID" value="MTH30218.1"/>
    <property type="molecule type" value="Genomic_DNA"/>
</dbReference>
<accession>A0A7K1GN28</accession>
<protein>
    <submittedName>
        <fullName evidence="10">Acyl-ACP thioesterase</fullName>
    </submittedName>
</protein>
<evidence type="ECO:0000256" key="2">
    <source>
        <dbReference type="ARBA" id="ARBA00022516"/>
    </source>
</evidence>
<keyword evidence="11" id="KW-1185">Reference proteome</keyword>
<evidence type="ECO:0000259" key="8">
    <source>
        <dbReference type="Pfam" id="PF01643"/>
    </source>
</evidence>
<dbReference type="Pfam" id="PF01643">
    <property type="entry name" value="Acyl-ACP_TE"/>
    <property type="match status" value="1"/>
</dbReference>
<dbReference type="Proteomes" id="UP000488936">
    <property type="component" value="Unassembled WGS sequence"/>
</dbReference>
<gene>
    <name evidence="10" type="ORF">GJV77_09930</name>
</gene>
<dbReference type="GO" id="GO:0000036">
    <property type="term" value="F:acyl carrier activity"/>
    <property type="evidence" value="ECO:0007669"/>
    <property type="project" value="TreeGrafter"/>
</dbReference>
<organism evidence="10 11">
    <name type="scientific">Myroides pelagicus</name>
    <dbReference type="NCBI Taxonomy" id="270914"/>
    <lineage>
        <taxon>Bacteria</taxon>
        <taxon>Pseudomonadati</taxon>
        <taxon>Bacteroidota</taxon>
        <taxon>Flavobacteriia</taxon>
        <taxon>Flavobacteriales</taxon>
        <taxon>Flavobacteriaceae</taxon>
        <taxon>Myroides</taxon>
    </lineage>
</organism>
<feature type="domain" description="Acyl-ACP thioesterase N-terminal hotdog" evidence="8">
    <location>
        <begin position="10"/>
        <end position="129"/>
    </location>
</feature>
<dbReference type="InterPro" id="IPR002864">
    <property type="entry name" value="Acyl-ACP_thioesterase_NHD"/>
</dbReference>
<dbReference type="InterPro" id="IPR045023">
    <property type="entry name" value="FATA/B"/>
</dbReference>
<dbReference type="Gene3D" id="3.10.129.10">
    <property type="entry name" value="Hotdog Thioesterase"/>
    <property type="match status" value="2"/>
</dbReference>
<keyword evidence="2" id="KW-0444">Lipid biosynthesis</keyword>
<dbReference type="SUPFAM" id="SSF54637">
    <property type="entry name" value="Thioesterase/thiol ester dehydrase-isomerase"/>
    <property type="match status" value="2"/>
</dbReference>
<dbReference type="InterPro" id="IPR029069">
    <property type="entry name" value="HotDog_dom_sf"/>
</dbReference>
<evidence type="ECO:0000256" key="3">
    <source>
        <dbReference type="ARBA" id="ARBA00022801"/>
    </source>
</evidence>
<dbReference type="CDD" id="cd00586">
    <property type="entry name" value="4HBT"/>
    <property type="match status" value="1"/>
</dbReference>
<keyword evidence="5" id="KW-0809">Transit peptide</keyword>
<evidence type="ECO:0000313" key="11">
    <source>
        <dbReference type="Proteomes" id="UP000488936"/>
    </source>
</evidence>
<evidence type="ECO:0000259" key="9">
    <source>
        <dbReference type="Pfam" id="PF20791"/>
    </source>
</evidence>
<evidence type="ECO:0000256" key="7">
    <source>
        <dbReference type="ARBA" id="ARBA00023160"/>
    </source>
</evidence>
<dbReference type="OrthoDB" id="9801517at2"/>
<keyword evidence="4" id="KW-0276">Fatty acid metabolism</keyword>
<evidence type="ECO:0000313" key="10">
    <source>
        <dbReference type="EMBL" id="MTH30218.1"/>
    </source>
</evidence>
<comment type="caution">
    <text evidence="10">The sequence shown here is derived from an EMBL/GenBank/DDBJ whole genome shotgun (WGS) entry which is preliminary data.</text>
</comment>
<dbReference type="RefSeq" id="WP_155036205.1">
    <property type="nucleotide sequence ID" value="NZ_JAYMMG010000012.1"/>
</dbReference>
<comment type="similarity">
    <text evidence="1">Belongs to the acyl-ACP thioesterase family.</text>
</comment>
<keyword evidence="7" id="KW-0275">Fatty acid biosynthesis</keyword>
<sequence length="246" mass="29036">MPISPNFTSIYRRSFQIDFFDCSPDGHIKLSSLSRLIQYVASEHAVEGGISFWDMQPTNQAWVVNKFRIEIEEKELPKWQDDIDIVTWIEKLDGFRSIRNFEVYMGDVLIANASSMWVIINTVKRRPELMALPHDHFIKYPDKHTIKNNFQIPPKTPLLKIDDNRVRYSDLDMVNHVTNIKYIDWIMDSAYAKGIDLQHCRTIDMLFKKEMTYGQNFDVSYGQDEQGHHFTIQTDEKTTNFYCFFS</sequence>
<evidence type="ECO:0000256" key="1">
    <source>
        <dbReference type="ARBA" id="ARBA00006500"/>
    </source>
</evidence>
<dbReference type="PANTHER" id="PTHR31727:SF6">
    <property type="entry name" value="OLEOYL-ACYL CARRIER PROTEIN THIOESTERASE 1, CHLOROPLASTIC"/>
    <property type="match status" value="1"/>
</dbReference>
<keyword evidence="6" id="KW-0443">Lipid metabolism</keyword>
<evidence type="ECO:0000256" key="5">
    <source>
        <dbReference type="ARBA" id="ARBA00022946"/>
    </source>
</evidence>
<proteinExistence type="inferred from homology"/>
<feature type="domain" description="Acyl-ACP thioesterase-like C-terminal" evidence="9">
    <location>
        <begin position="163"/>
        <end position="229"/>
    </location>
</feature>
<name>A0A7K1GN28_9FLAO</name>
<dbReference type="Pfam" id="PF20791">
    <property type="entry name" value="Acyl-ACP_TE_C"/>
    <property type="match status" value="1"/>
</dbReference>
<keyword evidence="3" id="KW-0378">Hydrolase</keyword>
<reference evidence="10 11" key="1">
    <citation type="journal article" date="2006" name="Int. J. Syst. Evol. Microbiol.">
        <title>Myroides pelagicus sp. nov., isolated from seawater in Thailand.</title>
        <authorList>
            <person name="Yoon J."/>
            <person name="Maneerat S."/>
            <person name="Kawai F."/>
            <person name="Yokota A."/>
        </authorList>
    </citation>
    <scope>NUCLEOTIDE SEQUENCE [LARGE SCALE GENOMIC DNA]</scope>
    <source>
        <strain evidence="10 11">SM1T</strain>
    </source>
</reference>
<evidence type="ECO:0000256" key="4">
    <source>
        <dbReference type="ARBA" id="ARBA00022832"/>
    </source>
</evidence>
<dbReference type="AlphaFoldDB" id="A0A7K1GN28"/>
<dbReference type="GO" id="GO:0016297">
    <property type="term" value="F:fatty acyl-[ACP] hydrolase activity"/>
    <property type="evidence" value="ECO:0007669"/>
    <property type="project" value="InterPro"/>
</dbReference>